<accession>A0A8S3S326</accession>
<sequence>MTEPNPKKRRSTSNTGRFENCVKVLAKYACIEKSLFDYANFAFLKISDCNASQNYSFTRAKCNIVEIAENHEVPLLLKFTDVFSKGIQLLTAAENNTRVLDGNEKTAVMLLASYLGDIEQHEKSLRKVISLVAEEKKEEKSLDNHITIALADHLLGKLAPGNSYKIDSHLKTSGKDRCAFDHYKQDSNFGCTGIDDEGETDDINSFTNGKEDVIGSEDQAVAQTIVFSFIQRKQHPSLCSLIPNILISSSYFRIIMYDSVHDILLCTAPIPLFATHEKKKLITASVVILWMVLHHRQFCEGIKTNMIVDLDNIKLNFKEQAKDKYDLYLNLSDVGICSFPSMYKKCYPSSDSIYGGRTITQ</sequence>
<dbReference type="GO" id="GO:0016787">
    <property type="term" value="F:hydrolase activity"/>
    <property type="evidence" value="ECO:0007669"/>
    <property type="project" value="UniProtKB-KW"/>
</dbReference>
<gene>
    <name evidence="1" type="ORF">MEDL_29963</name>
</gene>
<reference evidence="1" key="1">
    <citation type="submission" date="2021-03" db="EMBL/GenBank/DDBJ databases">
        <authorList>
            <person name="Bekaert M."/>
        </authorList>
    </citation>
    <scope>NUCLEOTIDE SEQUENCE</scope>
</reference>
<organism evidence="1 2">
    <name type="scientific">Mytilus edulis</name>
    <name type="common">Blue mussel</name>
    <dbReference type="NCBI Taxonomy" id="6550"/>
    <lineage>
        <taxon>Eukaryota</taxon>
        <taxon>Metazoa</taxon>
        <taxon>Spiralia</taxon>
        <taxon>Lophotrochozoa</taxon>
        <taxon>Mollusca</taxon>
        <taxon>Bivalvia</taxon>
        <taxon>Autobranchia</taxon>
        <taxon>Pteriomorphia</taxon>
        <taxon>Mytilida</taxon>
        <taxon>Mytiloidea</taxon>
        <taxon>Mytilidae</taxon>
        <taxon>Mytilinae</taxon>
        <taxon>Mytilus</taxon>
    </lineage>
</organism>
<evidence type="ECO:0000313" key="1">
    <source>
        <dbReference type="EMBL" id="CAG2216218.1"/>
    </source>
</evidence>
<dbReference type="EC" id="3.6.4.12" evidence="1"/>
<evidence type="ECO:0000313" key="2">
    <source>
        <dbReference type="Proteomes" id="UP000683360"/>
    </source>
</evidence>
<dbReference type="AlphaFoldDB" id="A0A8S3S326"/>
<proteinExistence type="predicted"/>
<dbReference type="EMBL" id="CAJPWZ010001475">
    <property type="protein sequence ID" value="CAG2216218.1"/>
    <property type="molecule type" value="Genomic_DNA"/>
</dbReference>
<keyword evidence="2" id="KW-1185">Reference proteome</keyword>
<dbReference type="GO" id="GO:0003678">
    <property type="term" value="F:DNA helicase activity"/>
    <property type="evidence" value="ECO:0007669"/>
    <property type="project" value="UniProtKB-EC"/>
</dbReference>
<comment type="caution">
    <text evidence="1">The sequence shown here is derived from an EMBL/GenBank/DDBJ whole genome shotgun (WGS) entry which is preliminary data.</text>
</comment>
<protein>
    <submittedName>
        <fullName evidence="1">CHD1</fullName>
        <ecNumber evidence="1">3.6.4.12</ecNumber>
    </submittedName>
</protein>
<name>A0A8S3S326_MYTED</name>
<dbReference type="OrthoDB" id="6152990at2759"/>
<dbReference type="Proteomes" id="UP000683360">
    <property type="component" value="Unassembled WGS sequence"/>
</dbReference>
<keyword evidence="1" id="KW-0378">Hydrolase</keyword>